<dbReference type="Proteomes" id="UP000027135">
    <property type="component" value="Unassembled WGS sequence"/>
</dbReference>
<dbReference type="AlphaFoldDB" id="A0A067QXD8"/>
<keyword evidence="7" id="KW-0325">Glycoprotein</keyword>
<evidence type="ECO:0000256" key="5">
    <source>
        <dbReference type="ARBA" id="ARBA00022729"/>
    </source>
</evidence>
<name>A0A067QXD8_ZOONE</name>
<evidence type="ECO:0000313" key="12">
    <source>
        <dbReference type="EMBL" id="KDR09408.1"/>
    </source>
</evidence>
<dbReference type="PANTHER" id="PTHR11461">
    <property type="entry name" value="SERINE PROTEASE INHIBITOR, SERPIN"/>
    <property type="match status" value="1"/>
</dbReference>
<evidence type="ECO:0000256" key="10">
    <source>
        <dbReference type="SAM" id="SignalP"/>
    </source>
</evidence>
<dbReference type="eggNOG" id="KOG2392">
    <property type="taxonomic scope" value="Eukaryota"/>
</dbReference>
<accession>A0A067QXD8</accession>
<evidence type="ECO:0000313" key="13">
    <source>
        <dbReference type="Proteomes" id="UP000027135"/>
    </source>
</evidence>
<dbReference type="Gene3D" id="3.30.497.10">
    <property type="entry name" value="Antithrombin, subunit I, domain 2"/>
    <property type="match status" value="1"/>
</dbReference>
<evidence type="ECO:0000256" key="9">
    <source>
        <dbReference type="SAM" id="MobiDB-lite"/>
    </source>
</evidence>
<dbReference type="InterPro" id="IPR000215">
    <property type="entry name" value="Serpin_fam"/>
</dbReference>
<reference evidence="12 13" key="1">
    <citation type="journal article" date="2014" name="Nat. Commun.">
        <title>Molecular traces of alternative social organization in a termite genome.</title>
        <authorList>
            <person name="Terrapon N."/>
            <person name="Li C."/>
            <person name="Robertson H.M."/>
            <person name="Ji L."/>
            <person name="Meng X."/>
            <person name="Booth W."/>
            <person name="Chen Z."/>
            <person name="Childers C.P."/>
            <person name="Glastad K.M."/>
            <person name="Gokhale K."/>
            <person name="Gowin J."/>
            <person name="Gronenberg W."/>
            <person name="Hermansen R.A."/>
            <person name="Hu H."/>
            <person name="Hunt B.G."/>
            <person name="Huylmans A.K."/>
            <person name="Khalil S.M."/>
            <person name="Mitchell R.D."/>
            <person name="Munoz-Torres M.C."/>
            <person name="Mustard J.A."/>
            <person name="Pan H."/>
            <person name="Reese J.T."/>
            <person name="Scharf M.E."/>
            <person name="Sun F."/>
            <person name="Vogel H."/>
            <person name="Xiao J."/>
            <person name="Yang W."/>
            <person name="Yang Z."/>
            <person name="Yang Z."/>
            <person name="Zhou J."/>
            <person name="Zhu J."/>
            <person name="Brent C.S."/>
            <person name="Elsik C.G."/>
            <person name="Goodisman M.A."/>
            <person name="Liberles D.A."/>
            <person name="Roe R.M."/>
            <person name="Vargo E.L."/>
            <person name="Vilcinskas A."/>
            <person name="Wang J."/>
            <person name="Bornberg-Bauer E."/>
            <person name="Korb J."/>
            <person name="Zhang G."/>
            <person name="Liebig J."/>
        </authorList>
    </citation>
    <scope>NUCLEOTIDE SEQUENCE [LARGE SCALE GENOMIC DNA]</scope>
    <source>
        <tissue evidence="12">Whole organism</tissue>
    </source>
</reference>
<gene>
    <name evidence="12" type="ORF">L798_00685</name>
</gene>
<evidence type="ECO:0000256" key="8">
    <source>
        <dbReference type="RuleBase" id="RU000411"/>
    </source>
</evidence>
<evidence type="ECO:0000259" key="11">
    <source>
        <dbReference type="SMART" id="SM00093"/>
    </source>
</evidence>
<feature type="region of interest" description="Disordered" evidence="9">
    <location>
        <begin position="447"/>
        <end position="475"/>
    </location>
</feature>
<dbReference type="Pfam" id="PF00079">
    <property type="entry name" value="Serpin"/>
    <property type="match status" value="1"/>
</dbReference>
<dbReference type="SMART" id="SM00093">
    <property type="entry name" value="SERPIN"/>
    <property type="match status" value="1"/>
</dbReference>
<keyword evidence="3" id="KW-0964">Secreted</keyword>
<evidence type="ECO:0000256" key="6">
    <source>
        <dbReference type="ARBA" id="ARBA00022900"/>
    </source>
</evidence>
<keyword evidence="4" id="KW-0646">Protease inhibitor</keyword>
<dbReference type="InterPro" id="IPR042178">
    <property type="entry name" value="Serpin_sf_1"/>
</dbReference>
<dbReference type="FunFam" id="2.30.39.10:FF:000030">
    <property type="entry name" value="Serpin 2"/>
    <property type="match status" value="1"/>
</dbReference>
<dbReference type="InterPro" id="IPR042185">
    <property type="entry name" value="Serpin_sf_2"/>
</dbReference>
<evidence type="ECO:0000256" key="2">
    <source>
        <dbReference type="ARBA" id="ARBA00009500"/>
    </source>
</evidence>
<protein>
    <submittedName>
        <fullName evidence="12">Serpin B8</fullName>
    </submittedName>
</protein>
<evidence type="ECO:0000256" key="7">
    <source>
        <dbReference type="ARBA" id="ARBA00023180"/>
    </source>
</evidence>
<dbReference type="PANTHER" id="PTHR11461:SF357">
    <property type="entry name" value="SERINE PROTEASE INHIBITOR 27A"/>
    <property type="match status" value="1"/>
</dbReference>
<dbReference type="InParanoid" id="A0A067QXD8"/>
<evidence type="ECO:0000256" key="3">
    <source>
        <dbReference type="ARBA" id="ARBA00022525"/>
    </source>
</evidence>
<dbReference type="OMA" id="INSWIAR"/>
<keyword evidence="5 10" id="KW-0732">Signal</keyword>
<evidence type="ECO:0000256" key="4">
    <source>
        <dbReference type="ARBA" id="ARBA00022690"/>
    </source>
</evidence>
<dbReference type="CDD" id="cd19578">
    <property type="entry name" value="serpinK_insect_SRPN2-like"/>
    <property type="match status" value="1"/>
</dbReference>
<feature type="domain" description="Serpin" evidence="11">
    <location>
        <begin position="58"/>
        <end position="415"/>
    </location>
</feature>
<organism evidence="12 13">
    <name type="scientific">Zootermopsis nevadensis</name>
    <name type="common">Dampwood termite</name>
    <dbReference type="NCBI Taxonomy" id="136037"/>
    <lineage>
        <taxon>Eukaryota</taxon>
        <taxon>Metazoa</taxon>
        <taxon>Ecdysozoa</taxon>
        <taxon>Arthropoda</taxon>
        <taxon>Hexapoda</taxon>
        <taxon>Insecta</taxon>
        <taxon>Pterygota</taxon>
        <taxon>Neoptera</taxon>
        <taxon>Polyneoptera</taxon>
        <taxon>Dictyoptera</taxon>
        <taxon>Blattodea</taxon>
        <taxon>Blattoidea</taxon>
        <taxon>Termitoidae</taxon>
        <taxon>Termopsidae</taxon>
        <taxon>Zootermopsis</taxon>
    </lineage>
</organism>
<feature type="signal peptide" evidence="10">
    <location>
        <begin position="1"/>
        <end position="23"/>
    </location>
</feature>
<comment type="similarity">
    <text evidence="2 8">Belongs to the serpin family.</text>
</comment>
<evidence type="ECO:0000256" key="1">
    <source>
        <dbReference type="ARBA" id="ARBA00004613"/>
    </source>
</evidence>
<keyword evidence="6" id="KW-0722">Serine protease inhibitor</keyword>
<dbReference type="Gene3D" id="2.30.39.10">
    <property type="entry name" value="Alpha-1-antitrypsin, domain 1"/>
    <property type="match status" value="1"/>
</dbReference>
<feature type="compositionally biased region" description="Polar residues" evidence="9">
    <location>
        <begin position="449"/>
        <end position="464"/>
    </location>
</feature>
<comment type="subcellular location">
    <subcellularLocation>
        <location evidence="1">Secreted</location>
    </subcellularLocation>
</comment>
<dbReference type="FunCoup" id="A0A067QXD8">
    <property type="interactions" value="26"/>
</dbReference>
<dbReference type="EMBL" id="KK853245">
    <property type="protein sequence ID" value="KDR09408.1"/>
    <property type="molecule type" value="Genomic_DNA"/>
</dbReference>
<dbReference type="GO" id="GO:0005615">
    <property type="term" value="C:extracellular space"/>
    <property type="evidence" value="ECO:0007669"/>
    <property type="project" value="InterPro"/>
</dbReference>
<sequence length="502" mass="56201">MAKFAVAGPHLAVLLVVLRVAGAAPADASSEASLDLDYYDDDLFVPPTNEGNFDVFDWQLCKHMAHEETGNMVVSPVSIKLLLAMLYEGAAGNTALQLGQALNLPQRLESRKKFTAVLDSLLTKKPEYLLHVGTRMYVRKDVTTRPRFSKILQSFYNASIHNIDFQESSKAVETVNSWVSEITNGKIKTMFSADTVNPSTVLLLVNAIYFKGLWRYPFNESYTRPGKFQVTPSQSVTVPYMTMERDLYWTESVELESSILRLPYMGNKYSMFIVLPNKPDGLNKLVNTASPALLRNQLFHMVKGKVGVRLPKFSFDFTARLENSLQALGIRDIFNDSAANLPGMTREKSLYVSKAIQKAGLEVNERGTTAFASTGIQLDDRFGSEVTFHATHPFMFFIQDETMGTVIFVGKLTNPNTEPGSLRNPDDRPRVTDNVSGQGLLESRLGAENSRQQVPDKPQLTTPRSPKRTFNPISSNTIEGLIPHKVWAYISEHMFKLQRNVQ</sequence>
<dbReference type="SUPFAM" id="SSF56574">
    <property type="entry name" value="Serpins"/>
    <property type="match status" value="1"/>
</dbReference>
<proteinExistence type="inferred from homology"/>
<dbReference type="InterPro" id="IPR023796">
    <property type="entry name" value="Serpin_dom"/>
</dbReference>
<feature type="chain" id="PRO_5001648248" evidence="10">
    <location>
        <begin position="24"/>
        <end position="502"/>
    </location>
</feature>
<dbReference type="InterPro" id="IPR036186">
    <property type="entry name" value="Serpin_sf"/>
</dbReference>
<dbReference type="GO" id="GO:0004867">
    <property type="term" value="F:serine-type endopeptidase inhibitor activity"/>
    <property type="evidence" value="ECO:0007669"/>
    <property type="project" value="UniProtKB-KW"/>
</dbReference>
<dbReference type="OrthoDB" id="671595at2759"/>
<keyword evidence="13" id="KW-1185">Reference proteome</keyword>